<feature type="compositionally biased region" description="Basic and acidic residues" evidence="1">
    <location>
        <begin position="261"/>
        <end position="279"/>
    </location>
</feature>
<proteinExistence type="predicted"/>
<feature type="compositionally biased region" description="Polar residues" evidence="1">
    <location>
        <begin position="471"/>
        <end position="489"/>
    </location>
</feature>
<feature type="compositionally biased region" description="Low complexity" evidence="1">
    <location>
        <begin position="962"/>
        <end position="1003"/>
    </location>
</feature>
<comment type="caution">
    <text evidence="2">The sequence shown here is derived from an EMBL/GenBank/DDBJ whole genome shotgun (WGS) entry which is preliminary data.</text>
</comment>
<feature type="compositionally biased region" description="Basic and acidic residues" evidence="1">
    <location>
        <begin position="232"/>
        <end position="247"/>
    </location>
</feature>
<dbReference type="Proteomes" id="UP001222325">
    <property type="component" value="Unassembled WGS sequence"/>
</dbReference>
<organism evidence="2 3">
    <name type="scientific">Mycena belliarum</name>
    <dbReference type="NCBI Taxonomy" id="1033014"/>
    <lineage>
        <taxon>Eukaryota</taxon>
        <taxon>Fungi</taxon>
        <taxon>Dikarya</taxon>
        <taxon>Basidiomycota</taxon>
        <taxon>Agaricomycotina</taxon>
        <taxon>Agaricomycetes</taxon>
        <taxon>Agaricomycetidae</taxon>
        <taxon>Agaricales</taxon>
        <taxon>Marasmiineae</taxon>
        <taxon>Mycenaceae</taxon>
        <taxon>Mycena</taxon>
    </lineage>
</organism>
<evidence type="ECO:0000313" key="3">
    <source>
        <dbReference type="Proteomes" id="UP001222325"/>
    </source>
</evidence>
<keyword evidence="3" id="KW-1185">Reference proteome</keyword>
<feature type="compositionally biased region" description="Polar residues" evidence="1">
    <location>
        <begin position="649"/>
        <end position="665"/>
    </location>
</feature>
<feature type="compositionally biased region" description="Polar residues" evidence="1">
    <location>
        <begin position="384"/>
        <end position="399"/>
    </location>
</feature>
<sequence length="1033" mass="114364">MGNFKHQSLRDRDRDRDRDGDKDRERDIRDKEGQERLRNLSDKYDRDRLAAPNLRSKERDIAPHLAVDSATRGSAPLSAAARRAEARDGAKKKVGEVSEDWRRGTHITRQERYETRATREDRERPRSRGRDSSRSRRDQSAARTEDKEPGGDRRDDHRKPPRDENRRTRDDRRERDERRERERDVDRDTTKDEDEDPRRWRDDGRRDERLAAKRADRHAPGEKAPQENGESSGDRRWTVVEERDGRSKRNHRDRRTGASTEECKDREDRRDREREKEPAWMDTYIPDSTGILGGKGGDGELDGIQAWKKGLKEQKDKTAASPKKDEERPAASDSTLEKPLDEIQLFRLLMKREEEKKQVDPAPSGIAVVSRDADPAPPGIRGPSRTSQAQQVPTPSESATLDLTSTVPSSTSSAAPTSDLSARSRDSNSLLSILGKAEPPIRPSPLAPAADTNAEKIHTPVSSRFFPNPIHHQNSASSIQNTAPNNQGHISHPEKPSERPPSAQFNPPQGSRLLAFGARSATKSAGLPTPLNGITQHDAGSQHTASPNTGVMSPDLPINQAAPKSESLRTGFSPFEDPSPATFGFEETREQGGFSNGLSEPLRRGERVPYIEAGSFTDPTVFDPSSAGYSAGKGSRLAKFFDSKGRDAQVTQNPGGFTSSSTNPGQRHDGGFNPMDHRVMDGLLSKLNSSAQVHRPNAMAPNSAPSAGVSFGQQAQNNLQILQHQQHQQQQHHSQAQHLHLHSNNRLDSLYESRLDDRNFVPDGMVPGLRSAPPPRSRDNVGMYSDSLDDSIHFNPPRLPPQHHRGIDPMYNPVPSVYAQQGGRNGGMPMQPQYRGAPSPISNSQQQRLPPGLANLGGRPPLEGSQFMGMPGLPSAGLHHPNAPPQQQPFNNFAVNGNLNYGAGLQPQMRVPPSSAHQLQGNLQHHQLANLGHTNLDLRSANQAQLLGLGSGGMRGVGMGGFAPQQGPPAQMQQPIHALRQQEQQQRQQQLHHQQQQQLPPHMMSHHLPHPHQQGSAQPDLMALLMGGTVHRD</sequence>
<dbReference type="AlphaFoldDB" id="A0AAD6UFW3"/>
<feature type="compositionally biased region" description="Basic and acidic residues" evidence="1">
    <location>
        <begin position="310"/>
        <end position="341"/>
    </location>
</feature>
<feature type="region of interest" description="Disordered" evidence="1">
    <location>
        <begin position="837"/>
        <end position="864"/>
    </location>
</feature>
<evidence type="ECO:0000256" key="1">
    <source>
        <dbReference type="SAM" id="MobiDB-lite"/>
    </source>
</evidence>
<name>A0AAD6UFW3_9AGAR</name>
<feature type="compositionally biased region" description="Polar residues" evidence="1">
    <location>
        <begin position="532"/>
        <end position="551"/>
    </location>
</feature>
<feature type="compositionally biased region" description="Basic and acidic residues" evidence="1">
    <location>
        <begin position="82"/>
        <end position="225"/>
    </location>
</feature>
<evidence type="ECO:0000313" key="2">
    <source>
        <dbReference type="EMBL" id="KAJ7102226.1"/>
    </source>
</evidence>
<feature type="region of interest" description="Disordered" evidence="1">
    <location>
        <begin position="958"/>
        <end position="1016"/>
    </location>
</feature>
<feature type="region of interest" description="Disordered" evidence="1">
    <location>
        <begin position="353"/>
        <end position="603"/>
    </location>
</feature>
<dbReference type="EMBL" id="JARJCN010000003">
    <property type="protein sequence ID" value="KAJ7102226.1"/>
    <property type="molecule type" value="Genomic_DNA"/>
</dbReference>
<feature type="compositionally biased region" description="Basic and acidic residues" evidence="1">
    <location>
        <begin position="8"/>
        <end position="62"/>
    </location>
</feature>
<feature type="compositionally biased region" description="Low complexity" evidence="1">
    <location>
        <begin position="400"/>
        <end position="421"/>
    </location>
</feature>
<gene>
    <name evidence="2" type="ORF">B0H15DRAFT_319867</name>
</gene>
<accession>A0AAD6UFW3</accession>
<feature type="region of interest" description="Disordered" evidence="1">
    <location>
        <begin position="647"/>
        <end position="673"/>
    </location>
</feature>
<reference evidence="2" key="1">
    <citation type="submission" date="2023-03" db="EMBL/GenBank/DDBJ databases">
        <title>Massive genome expansion in bonnet fungi (Mycena s.s.) driven by repeated elements and novel gene families across ecological guilds.</title>
        <authorList>
            <consortium name="Lawrence Berkeley National Laboratory"/>
            <person name="Harder C.B."/>
            <person name="Miyauchi S."/>
            <person name="Viragh M."/>
            <person name="Kuo A."/>
            <person name="Thoen E."/>
            <person name="Andreopoulos B."/>
            <person name="Lu D."/>
            <person name="Skrede I."/>
            <person name="Drula E."/>
            <person name="Henrissat B."/>
            <person name="Morin E."/>
            <person name="Kohler A."/>
            <person name="Barry K."/>
            <person name="LaButti K."/>
            <person name="Morin E."/>
            <person name="Salamov A."/>
            <person name="Lipzen A."/>
            <person name="Mereny Z."/>
            <person name="Hegedus B."/>
            <person name="Baldrian P."/>
            <person name="Stursova M."/>
            <person name="Weitz H."/>
            <person name="Taylor A."/>
            <person name="Grigoriev I.V."/>
            <person name="Nagy L.G."/>
            <person name="Martin F."/>
            <person name="Kauserud H."/>
        </authorList>
    </citation>
    <scope>NUCLEOTIDE SEQUENCE</scope>
    <source>
        <strain evidence="2">CBHHK173m</strain>
    </source>
</reference>
<protein>
    <submittedName>
        <fullName evidence="2">Uncharacterized protein</fullName>
    </submittedName>
</protein>
<feature type="region of interest" description="Disordered" evidence="1">
    <location>
        <begin position="1"/>
        <end position="341"/>
    </location>
</feature>